<evidence type="ECO:0000313" key="2">
    <source>
        <dbReference type="Proteomes" id="UP000193144"/>
    </source>
</evidence>
<comment type="caution">
    <text evidence="1">The sequence shown here is derived from an EMBL/GenBank/DDBJ whole genome shotgun (WGS) entry which is preliminary data.</text>
</comment>
<organism evidence="1 2">
    <name type="scientific">Clohesyomyces aquaticus</name>
    <dbReference type="NCBI Taxonomy" id="1231657"/>
    <lineage>
        <taxon>Eukaryota</taxon>
        <taxon>Fungi</taxon>
        <taxon>Dikarya</taxon>
        <taxon>Ascomycota</taxon>
        <taxon>Pezizomycotina</taxon>
        <taxon>Dothideomycetes</taxon>
        <taxon>Pleosporomycetidae</taxon>
        <taxon>Pleosporales</taxon>
        <taxon>Lindgomycetaceae</taxon>
        <taxon>Clohesyomyces</taxon>
    </lineage>
</organism>
<proteinExistence type="predicted"/>
<feature type="non-terminal residue" evidence="1">
    <location>
        <position position="1"/>
    </location>
</feature>
<dbReference type="Proteomes" id="UP000193144">
    <property type="component" value="Unassembled WGS sequence"/>
</dbReference>
<reference evidence="1 2" key="1">
    <citation type="submission" date="2016-07" db="EMBL/GenBank/DDBJ databases">
        <title>Pervasive Adenine N6-methylation of Active Genes in Fungi.</title>
        <authorList>
            <consortium name="DOE Joint Genome Institute"/>
            <person name="Mondo S.J."/>
            <person name="Dannebaum R.O."/>
            <person name="Kuo R.C."/>
            <person name="Labutti K."/>
            <person name="Haridas S."/>
            <person name="Kuo A."/>
            <person name="Salamov A."/>
            <person name="Ahrendt S.R."/>
            <person name="Lipzen A."/>
            <person name="Sullivan W."/>
            <person name="Andreopoulos W.B."/>
            <person name="Clum A."/>
            <person name="Lindquist E."/>
            <person name="Daum C."/>
            <person name="Ramamoorthy G.K."/>
            <person name="Gryganskyi A."/>
            <person name="Culley D."/>
            <person name="Magnuson J.K."/>
            <person name="James T.Y."/>
            <person name="O'Malley M.A."/>
            <person name="Stajich J.E."/>
            <person name="Spatafora J.W."/>
            <person name="Visel A."/>
            <person name="Grigoriev I.V."/>
        </authorList>
    </citation>
    <scope>NUCLEOTIDE SEQUENCE [LARGE SCALE GENOMIC DNA]</scope>
    <source>
        <strain evidence="1 2">CBS 115471</strain>
    </source>
</reference>
<accession>A0A1Y1ZKA3</accession>
<dbReference type="STRING" id="1231657.A0A1Y1ZKA3"/>
<dbReference type="OrthoDB" id="3815839at2759"/>
<sequence>ARKRELYQSYLYLNYAVPWQKPLEGYGAQSLDRLRASSRKYDPKDLFQRAAPGGFQLWG</sequence>
<evidence type="ECO:0008006" key="3">
    <source>
        <dbReference type="Google" id="ProtNLM"/>
    </source>
</evidence>
<keyword evidence="2" id="KW-1185">Reference proteome</keyword>
<evidence type="ECO:0000313" key="1">
    <source>
        <dbReference type="EMBL" id="ORY10255.1"/>
    </source>
</evidence>
<name>A0A1Y1ZKA3_9PLEO</name>
<gene>
    <name evidence="1" type="ORF">BCR34DRAFT_486021</name>
</gene>
<dbReference type="EMBL" id="MCFA01000075">
    <property type="protein sequence ID" value="ORY10255.1"/>
    <property type="molecule type" value="Genomic_DNA"/>
</dbReference>
<dbReference type="AlphaFoldDB" id="A0A1Y1ZKA3"/>
<protein>
    <recommendedName>
        <fullName evidence="3">Berberine/berberine-like domain-containing protein</fullName>
    </recommendedName>
</protein>